<evidence type="ECO:0000313" key="1">
    <source>
        <dbReference type="EMBL" id="VVJ19843.1"/>
    </source>
</evidence>
<proteinExistence type="predicted"/>
<evidence type="ECO:0000313" key="2">
    <source>
        <dbReference type="Proteomes" id="UP000399805"/>
    </source>
</evidence>
<protein>
    <submittedName>
        <fullName evidence="1">Uncharacterized protein</fullName>
    </submittedName>
</protein>
<dbReference type="Proteomes" id="UP000399805">
    <property type="component" value="Unassembled WGS sequence"/>
</dbReference>
<keyword evidence="2" id="KW-1185">Reference proteome</keyword>
<sequence>MTSRLRAVVAAVFVVFSFSFGAVVVVTAPASAHSDCFRPCRF</sequence>
<dbReference type="AlphaFoldDB" id="A0A6I8LST1"/>
<organism evidence="1 2">
    <name type="scientific">Amycolatopsis camponoti</name>
    <dbReference type="NCBI Taxonomy" id="2606593"/>
    <lineage>
        <taxon>Bacteria</taxon>
        <taxon>Bacillati</taxon>
        <taxon>Actinomycetota</taxon>
        <taxon>Actinomycetes</taxon>
        <taxon>Pseudonocardiales</taxon>
        <taxon>Pseudonocardiaceae</taxon>
        <taxon>Amycolatopsis</taxon>
    </lineage>
</organism>
<name>A0A6I8LST1_9PSEU</name>
<accession>A0A6I8LST1</accession>
<reference evidence="1 2" key="1">
    <citation type="submission" date="2019-09" db="EMBL/GenBank/DDBJ databases">
        <authorList>
            <person name="Leyn A S."/>
        </authorList>
    </citation>
    <scope>NUCLEOTIDE SEQUENCE [LARGE SCALE GENOMIC DNA]</scope>
    <source>
        <strain evidence="1">AA231_1</strain>
    </source>
</reference>
<gene>
    <name evidence="1" type="ORF">AA23TX_04864</name>
</gene>
<dbReference type="EMBL" id="CABVGP010000002">
    <property type="protein sequence ID" value="VVJ19843.1"/>
    <property type="molecule type" value="Genomic_DNA"/>
</dbReference>
<dbReference type="RefSeq" id="WP_277875417.1">
    <property type="nucleotide sequence ID" value="NZ_CABVGP010000002.1"/>
</dbReference>